<keyword evidence="2" id="KW-1185">Reference proteome</keyword>
<organism evidence="1 2">
    <name type="scientific">Streptomyces rhizosphaericus</name>
    <dbReference type="NCBI Taxonomy" id="114699"/>
    <lineage>
        <taxon>Bacteria</taxon>
        <taxon>Bacillati</taxon>
        <taxon>Actinomycetota</taxon>
        <taxon>Actinomycetes</taxon>
        <taxon>Kitasatosporales</taxon>
        <taxon>Streptomycetaceae</taxon>
        <taxon>Streptomyces</taxon>
        <taxon>Streptomyces violaceusniger group</taxon>
    </lineage>
</organism>
<name>A0A6G4AJ98_9ACTN</name>
<proteinExistence type="predicted"/>
<evidence type="ECO:0000313" key="2">
    <source>
        <dbReference type="Proteomes" id="UP000476310"/>
    </source>
</evidence>
<gene>
    <name evidence="1" type="ORF">G4H13_24900</name>
</gene>
<evidence type="ECO:0000313" key="1">
    <source>
        <dbReference type="EMBL" id="NEW73516.1"/>
    </source>
</evidence>
<protein>
    <submittedName>
        <fullName evidence="1">Uncharacterized protein</fullName>
    </submittedName>
</protein>
<accession>A0A6G4AJ98</accession>
<reference evidence="1" key="1">
    <citation type="submission" date="2020-02" db="EMBL/GenBank/DDBJ databases">
        <title>A new Streptomyces sp. for controlling soil-borne diseases.</title>
        <authorList>
            <person name="Li X."/>
            <person name="Tian Y."/>
            <person name="Gao K."/>
        </authorList>
    </citation>
    <scope>NUCLEOTIDE SEQUENCE [LARGE SCALE GENOMIC DNA]</scope>
    <source>
        <strain evidence="1">0250</strain>
    </source>
</reference>
<dbReference type="Proteomes" id="UP000476310">
    <property type="component" value="Unassembled WGS sequence"/>
</dbReference>
<sequence>MTAEGAPTLDDMAMEFADKLTALTRGVLGEDSPRFHAVNTGSRIRVSPISEAERVSRIPISIGGRSRLSLLACYYCCWDNASMFLATDQADLKLFYDKVPDPLIRFEYVRRSEDPPGAHIQVHAHRDEMAYLLRLADSGRPKQGLRRDRLPRLAEMHLPVGGHRMRPSLEDVLLFLKREFAIDTTDNWRTVIVEHLTDWRLTQLKSAVRDAPEAAAEVLRLLGYTVEPPKVGAQRQPRESVKLFWP</sequence>
<dbReference type="AlphaFoldDB" id="A0A6G4AJ98"/>
<comment type="caution">
    <text evidence="1">The sequence shown here is derived from an EMBL/GenBank/DDBJ whole genome shotgun (WGS) entry which is preliminary data.</text>
</comment>
<dbReference type="EMBL" id="JAAIKT010000032">
    <property type="protein sequence ID" value="NEW73516.1"/>
    <property type="molecule type" value="Genomic_DNA"/>
</dbReference>